<dbReference type="Proteomes" id="UP000050509">
    <property type="component" value="Unassembled WGS sequence"/>
</dbReference>
<dbReference type="GO" id="GO:0005524">
    <property type="term" value="F:ATP binding"/>
    <property type="evidence" value="ECO:0007669"/>
    <property type="project" value="InterPro"/>
</dbReference>
<dbReference type="Pfam" id="PF00005">
    <property type="entry name" value="ABC_tran"/>
    <property type="match status" value="1"/>
</dbReference>
<feature type="non-terminal residue" evidence="3">
    <location>
        <position position="168"/>
    </location>
</feature>
<sequence length="168" mass="18355">HALAAPQHATVLIKCPNLEMGRGQRVALMGPNGSGKTTLLRTIVGDHPAVRGQVRLGHKVAINYYAQAHEGLQMDATVFDEIRRIKPLIKETEARTLLGRFLFSGDDVFKRVGDLSGGERSRVALAQLTLMAGNLLVLDEPTHHLDINAREAPEVVLNEYNGSILFVS</sequence>
<dbReference type="GO" id="GO:0016887">
    <property type="term" value="F:ATP hydrolysis activity"/>
    <property type="evidence" value="ECO:0007669"/>
    <property type="project" value="InterPro"/>
</dbReference>
<comment type="caution">
    <text evidence="3">The sequence shown here is derived from an EMBL/GenBank/DDBJ whole genome shotgun (WGS) entry which is preliminary data.</text>
</comment>
<dbReference type="EMBL" id="LJCR01003747">
    <property type="protein sequence ID" value="KPV44342.1"/>
    <property type="molecule type" value="Genomic_DNA"/>
</dbReference>
<name>A0A0P9EZ09_9CHLR</name>
<keyword evidence="4" id="KW-1185">Reference proteome</keyword>
<organism evidence="3 4">
    <name type="scientific">Kouleothrix aurantiaca</name>
    <dbReference type="NCBI Taxonomy" id="186479"/>
    <lineage>
        <taxon>Bacteria</taxon>
        <taxon>Bacillati</taxon>
        <taxon>Chloroflexota</taxon>
        <taxon>Chloroflexia</taxon>
        <taxon>Chloroflexales</taxon>
        <taxon>Roseiflexineae</taxon>
        <taxon>Roseiflexaceae</taxon>
        <taxon>Kouleothrix</taxon>
    </lineage>
</organism>
<feature type="domain" description="ABC transporter" evidence="2">
    <location>
        <begin position="17"/>
        <end position="142"/>
    </location>
</feature>
<dbReference type="PANTHER" id="PTHR19211:SF14">
    <property type="entry name" value="ATP-BINDING CASSETTE SUB-FAMILY F MEMBER 1"/>
    <property type="match status" value="1"/>
</dbReference>
<dbReference type="InterPro" id="IPR050611">
    <property type="entry name" value="ABCF"/>
</dbReference>
<gene>
    <name evidence="3" type="ORF">SE17_44215</name>
</gene>
<dbReference type="Gene3D" id="3.40.50.300">
    <property type="entry name" value="P-loop containing nucleotide triphosphate hydrolases"/>
    <property type="match status" value="1"/>
</dbReference>
<dbReference type="SUPFAM" id="SSF52540">
    <property type="entry name" value="P-loop containing nucleoside triphosphate hydrolases"/>
    <property type="match status" value="1"/>
</dbReference>
<reference evidence="3 4" key="1">
    <citation type="submission" date="2015-09" db="EMBL/GenBank/DDBJ databases">
        <title>Draft genome sequence of Kouleothrix aurantiaca JCM 19913.</title>
        <authorList>
            <person name="Hemp J."/>
        </authorList>
    </citation>
    <scope>NUCLEOTIDE SEQUENCE [LARGE SCALE GENOMIC DNA]</scope>
    <source>
        <strain evidence="3 4">COM-B</strain>
    </source>
</reference>
<evidence type="ECO:0000259" key="2">
    <source>
        <dbReference type="Pfam" id="PF00005"/>
    </source>
</evidence>
<proteinExistence type="predicted"/>
<dbReference type="CDD" id="cd03221">
    <property type="entry name" value="ABCF_EF-3"/>
    <property type="match status" value="1"/>
</dbReference>
<evidence type="ECO:0000256" key="1">
    <source>
        <dbReference type="ARBA" id="ARBA00022737"/>
    </source>
</evidence>
<dbReference type="AlphaFoldDB" id="A0A0P9EZ09"/>
<dbReference type="PANTHER" id="PTHR19211">
    <property type="entry name" value="ATP-BINDING TRANSPORT PROTEIN-RELATED"/>
    <property type="match status" value="1"/>
</dbReference>
<dbReference type="InterPro" id="IPR027417">
    <property type="entry name" value="P-loop_NTPase"/>
</dbReference>
<dbReference type="InterPro" id="IPR003439">
    <property type="entry name" value="ABC_transporter-like_ATP-bd"/>
</dbReference>
<protein>
    <submittedName>
        <fullName evidence="3">ABC transporter</fullName>
    </submittedName>
</protein>
<evidence type="ECO:0000313" key="3">
    <source>
        <dbReference type="EMBL" id="KPV44342.1"/>
    </source>
</evidence>
<keyword evidence="1" id="KW-0677">Repeat</keyword>
<accession>A0A0P9EZ09</accession>
<evidence type="ECO:0000313" key="4">
    <source>
        <dbReference type="Proteomes" id="UP000050509"/>
    </source>
</evidence>
<feature type="non-terminal residue" evidence="3">
    <location>
        <position position="1"/>
    </location>
</feature>